<dbReference type="InterPro" id="IPR003660">
    <property type="entry name" value="HAMP_dom"/>
</dbReference>
<feature type="transmembrane region" description="Helical" evidence="5">
    <location>
        <begin position="20"/>
        <end position="44"/>
    </location>
</feature>
<dbReference type="PROSITE" id="PS50111">
    <property type="entry name" value="CHEMOTAXIS_TRANSDUC_2"/>
    <property type="match status" value="1"/>
</dbReference>
<dbReference type="Pfam" id="PF00672">
    <property type="entry name" value="HAMP"/>
    <property type="match status" value="1"/>
</dbReference>
<keyword evidence="5" id="KW-1133">Transmembrane helix</keyword>
<gene>
    <name evidence="8" type="ORF">SAMN02910417_00689</name>
</gene>
<dbReference type="STRING" id="1732.SAMN02910417_00689"/>
<dbReference type="Gene3D" id="3.30.450.20">
    <property type="entry name" value="PAS domain"/>
    <property type="match status" value="1"/>
</dbReference>
<dbReference type="OrthoDB" id="9765776at2"/>
<evidence type="ECO:0000313" key="8">
    <source>
        <dbReference type="EMBL" id="SDB09318.1"/>
    </source>
</evidence>
<dbReference type="InterPro" id="IPR004089">
    <property type="entry name" value="MCPsignal_dom"/>
</dbReference>
<dbReference type="SUPFAM" id="SSF58104">
    <property type="entry name" value="Methyl-accepting chemotaxis protein (MCP) signaling domain"/>
    <property type="match status" value="1"/>
</dbReference>
<comment type="similarity">
    <text evidence="2">Belongs to the methyl-accepting chemotaxis (MCP) protein family.</text>
</comment>
<protein>
    <submittedName>
        <fullName evidence="8">Methyl-accepting chemotaxis protein</fullName>
    </submittedName>
</protein>
<feature type="coiled-coil region" evidence="4">
    <location>
        <begin position="470"/>
        <end position="501"/>
    </location>
</feature>
<dbReference type="PANTHER" id="PTHR32089">
    <property type="entry name" value="METHYL-ACCEPTING CHEMOTAXIS PROTEIN MCPB"/>
    <property type="match status" value="1"/>
</dbReference>
<evidence type="ECO:0000256" key="4">
    <source>
        <dbReference type="SAM" id="Coils"/>
    </source>
</evidence>
<keyword evidence="4" id="KW-0175">Coiled coil</keyword>
<dbReference type="CDD" id="cd06225">
    <property type="entry name" value="HAMP"/>
    <property type="match status" value="1"/>
</dbReference>
<feature type="domain" description="HAMP" evidence="7">
    <location>
        <begin position="325"/>
        <end position="383"/>
    </location>
</feature>
<keyword evidence="1 3" id="KW-0807">Transducer</keyword>
<organism evidence="8 9">
    <name type="scientific">Eubacterium oxidoreducens</name>
    <dbReference type="NCBI Taxonomy" id="1732"/>
    <lineage>
        <taxon>Bacteria</taxon>
        <taxon>Bacillati</taxon>
        <taxon>Bacillota</taxon>
        <taxon>Clostridia</taxon>
        <taxon>Eubacteriales</taxon>
        <taxon>Eubacteriaceae</taxon>
        <taxon>Eubacterium</taxon>
    </lineage>
</organism>
<dbReference type="RefSeq" id="WP_090172231.1">
    <property type="nucleotide sequence ID" value="NZ_FMXR01000006.1"/>
</dbReference>
<keyword evidence="5" id="KW-0812">Transmembrane</keyword>
<proteinExistence type="inferred from homology"/>
<dbReference type="PANTHER" id="PTHR32089:SF112">
    <property type="entry name" value="LYSOZYME-LIKE PROTEIN-RELATED"/>
    <property type="match status" value="1"/>
</dbReference>
<feature type="coiled-coil region" evidence="4">
    <location>
        <begin position="593"/>
        <end position="627"/>
    </location>
</feature>
<feature type="transmembrane region" description="Helical" evidence="5">
    <location>
        <begin position="305"/>
        <end position="324"/>
    </location>
</feature>
<evidence type="ECO:0000259" key="7">
    <source>
        <dbReference type="PROSITE" id="PS50885"/>
    </source>
</evidence>
<dbReference type="GO" id="GO:0007165">
    <property type="term" value="P:signal transduction"/>
    <property type="evidence" value="ECO:0007669"/>
    <property type="project" value="UniProtKB-KW"/>
</dbReference>
<feature type="domain" description="Methyl-accepting transducer" evidence="6">
    <location>
        <begin position="388"/>
        <end position="639"/>
    </location>
</feature>
<evidence type="ECO:0000256" key="1">
    <source>
        <dbReference type="ARBA" id="ARBA00023224"/>
    </source>
</evidence>
<reference evidence="8 9" key="1">
    <citation type="submission" date="2016-10" db="EMBL/GenBank/DDBJ databases">
        <authorList>
            <person name="de Groot N.N."/>
        </authorList>
    </citation>
    <scope>NUCLEOTIDE SEQUENCE [LARGE SCALE GENOMIC DNA]</scope>
    <source>
        <strain evidence="8 9">DSM 3217</strain>
    </source>
</reference>
<sequence>MKKNKSGSRRSKRDLRGKGIGIFGRIFLVAILCMVVPLIVSTFISTYLASDSLTTNAQENLQTLADDKLSSLEQYIDAQKTLTKAVSTSASVVEACQEYATNGTIDKEDQNTMAEYLAAIQEQSGNLYENFFITVGSTGYADISNNETLHDVSEEEFYLECVENGEFIGNNVSPVTGNPVYVISYAITDPKTGEVIGAVNNSIDLATMTEKIVSDDVYDIKLFDLNGIVVASPDTESILTINMNELDPESWNKQLENKEGYFSFSDPYTNEINYTGYVVSDNFLCQVSVEGSVFSDQTSQLYKSAFIIGIVCFVIAFIIIFLCARNISKPLQVANNQVNKLISDINEGHGDLTTKISVKAKDETGQLVKSINHFVDTLNNVIGSVRNTTNRVQENTITTNDVITEASESSMNISAVMEELSASMEQVSVSAETIAQDAGRVLETVESVGGESDRGASLVDEIKVRASEIKENTINSKNEIQNELEEKKASLEDAINASRKVDEITNLTNDILEIASKTNLLALNASIEAARAGEAGKGFAVVADEISLLANSSRETANNIQSISEGVVSSVNDLMEASNDMMSMMSDVVIRDYDDFEKAADNYYEDAENMEEIINSYNNSMDNLQGITESVANSIQVVSTTINECSTGVAEATENVNVLVASMGTIKSGADADLDDINVLKEEMSKFEESPLQDE</sequence>
<keyword evidence="9" id="KW-1185">Reference proteome</keyword>
<dbReference type="AlphaFoldDB" id="A0A1G6ALR9"/>
<dbReference type="Proteomes" id="UP000199228">
    <property type="component" value="Unassembled WGS sequence"/>
</dbReference>
<dbReference type="GO" id="GO:0016020">
    <property type="term" value="C:membrane"/>
    <property type="evidence" value="ECO:0007669"/>
    <property type="project" value="InterPro"/>
</dbReference>
<dbReference type="PROSITE" id="PS50885">
    <property type="entry name" value="HAMP"/>
    <property type="match status" value="1"/>
</dbReference>
<dbReference type="Gene3D" id="1.10.287.950">
    <property type="entry name" value="Methyl-accepting chemotaxis protein"/>
    <property type="match status" value="1"/>
</dbReference>
<evidence type="ECO:0000256" key="2">
    <source>
        <dbReference type="ARBA" id="ARBA00029447"/>
    </source>
</evidence>
<dbReference type="SMART" id="SM00283">
    <property type="entry name" value="MA"/>
    <property type="match status" value="1"/>
</dbReference>
<dbReference type="SMART" id="SM00304">
    <property type="entry name" value="HAMP"/>
    <property type="match status" value="1"/>
</dbReference>
<evidence type="ECO:0000256" key="3">
    <source>
        <dbReference type="PROSITE-ProRule" id="PRU00284"/>
    </source>
</evidence>
<evidence type="ECO:0000313" key="9">
    <source>
        <dbReference type="Proteomes" id="UP000199228"/>
    </source>
</evidence>
<evidence type="ECO:0000256" key="5">
    <source>
        <dbReference type="SAM" id="Phobius"/>
    </source>
</evidence>
<evidence type="ECO:0000259" key="6">
    <source>
        <dbReference type="PROSITE" id="PS50111"/>
    </source>
</evidence>
<name>A0A1G6ALR9_EUBOX</name>
<accession>A0A1G6ALR9</accession>
<dbReference type="Pfam" id="PF00015">
    <property type="entry name" value="MCPsignal"/>
    <property type="match status" value="1"/>
</dbReference>
<keyword evidence="5" id="KW-0472">Membrane</keyword>
<dbReference type="EMBL" id="FMXR01000006">
    <property type="protein sequence ID" value="SDB09318.1"/>
    <property type="molecule type" value="Genomic_DNA"/>
</dbReference>